<accession>A0A397JG77</accession>
<dbReference type="SUPFAM" id="SSF54616">
    <property type="entry name" value="DNA-binding domain of Mlu1-box binding protein MBP1"/>
    <property type="match status" value="1"/>
</dbReference>
<feature type="compositionally biased region" description="Low complexity" evidence="1">
    <location>
        <begin position="1"/>
        <end position="33"/>
    </location>
</feature>
<dbReference type="GO" id="GO:0003677">
    <property type="term" value="F:DNA binding"/>
    <property type="evidence" value="ECO:0007669"/>
    <property type="project" value="InterPro"/>
</dbReference>
<dbReference type="Gene3D" id="3.10.260.10">
    <property type="entry name" value="Transcription regulator HTH, APSES-type DNA-binding domain"/>
    <property type="match status" value="1"/>
</dbReference>
<name>A0A397JG77_9GLOM</name>
<dbReference type="PROSITE" id="PS51299">
    <property type="entry name" value="HTH_APSES"/>
    <property type="match status" value="1"/>
</dbReference>
<dbReference type="PANTHER" id="PTHR16148">
    <property type="entry name" value="NF-KAPPA-B-REPRESSING FACTOR-RELATED"/>
    <property type="match status" value="1"/>
</dbReference>
<comment type="caution">
    <text evidence="3">The sequence shown here is derived from an EMBL/GenBank/DDBJ whole genome shotgun (WGS) entry which is preliminary data.</text>
</comment>
<protein>
    <recommendedName>
        <fullName evidence="2">HTH APSES-type domain-containing protein</fullName>
    </recommendedName>
</protein>
<proteinExistence type="predicted"/>
<evidence type="ECO:0000259" key="2">
    <source>
        <dbReference type="PROSITE" id="PS51299"/>
    </source>
</evidence>
<feature type="compositionally biased region" description="Basic and acidic residues" evidence="1">
    <location>
        <begin position="394"/>
        <end position="408"/>
    </location>
</feature>
<evidence type="ECO:0000313" key="4">
    <source>
        <dbReference type="Proteomes" id="UP000266861"/>
    </source>
</evidence>
<feature type="compositionally biased region" description="Low complexity" evidence="1">
    <location>
        <begin position="44"/>
        <end position="55"/>
    </location>
</feature>
<keyword evidence="4" id="KW-1185">Reference proteome</keyword>
<dbReference type="InterPro" id="IPR003163">
    <property type="entry name" value="Tscrpt_reg_HTH_APSES-type"/>
</dbReference>
<feature type="region of interest" description="Disordered" evidence="1">
    <location>
        <begin position="391"/>
        <end position="417"/>
    </location>
</feature>
<dbReference type="OrthoDB" id="2449187at2759"/>
<dbReference type="AlphaFoldDB" id="A0A397JG77"/>
<feature type="region of interest" description="Disordered" evidence="1">
    <location>
        <begin position="135"/>
        <end position="162"/>
    </location>
</feature>
<organism evidence="3 4">
    <name type="scientific">Diversispora epigaea</name>
    <dbReference type="NCBI Taxonomy" id="1348612"/>
    <lineage>
        <taxon>Eukaryota</taxon>
        <taxon>Fungi</taxon>
        <taxon>Fungi incertae sedis</taxon>
        <taxon>Mucoromycota</taxon>
        <taxon>Glomeromycotina</taxon>
        <taxon>Glomeromycetes</taxon>
        <taxon>Diversisporales</taxon>
        <taxon>Diversisporaceae</taxon>
        <taxon>Diversispora</taxon>
    </lineage>
</organism>
<feature type="domain" description="HTH APSES-type" evidence="2">
    <location>
        <begin position="237"/>
        <end position="349"/>
    </location>
</feature>
<sequence>MTDMNNVVSSESNTNNSTENNDNIVNIDNNNDDTNNDKNDKNDNNNNNNNNNNNDPLVVPLLLQKIPTQCRICQVKRKVYAFEVKNGRCTRCTRHYKRFKLEWPIRKMITKKKRDKANAIMEKLLKKQEESLLINNNNNNNNNAEESGTQNDHEGGKENATGSKTMEEGLLLNNNNGINNINNNNHNNYNNKLSIVGTTVKNNSINNIINNNNRNLNLSRKWEPYFHKDYVVKTQQYFRYTEEGSIQCTAYAYEFRNGIIRWDVHAGHIHMNPVKRISGHPTMRLEKLKCFHSSWKKEKIVILGGNIEYQGTWYPFDQGKAMIKELIGLNDPGLYPIFGPDVIDLSGEPSSTTTPTTTGFSSYIITGKNNDYSNITAQQVYNNIIKLDMGNNNDTKRKRDTANGEKSKKTLKKLKKT</sequence>
<dbReference type="Proteomes" id="UP000266861">
    <property type="component" value="Unassembled WGS sequence"/>
</dbReference>
<dbReference type="EMBL" id="PQFF01000035">
    <property type="protein sequence ID" value="RHZ87279.1"/>
    <property type="molecule type" value="Genomic_DNA"/>
</dbReference>
<reference evidence="3 4" key="1">
    <citation type="submission" date="2018-08" db="EMBL/GenBank/DDBJ databases">
        <title>Genome and evolution of the arbuscular mycorrhizal fungus Diversispora epigaea (formerly Glomus versiforme) and its bacterial endosymbionts.</title>
        <authorList>
            <person name="Sun X."/>
            <person name="Fei Z."/>
            <person name="Harrison M."/>
        </authorList>
    </citation>
    <scope>NUCLEOTIDE SEQUENCE [LARGE SCALE GENOMIC DNA]</scope>
    <source>
        <strain evidence="3 4">IT104</strain>
    </source>
</reference>
<gene>
    <name evidence="3" type="ORF">Glove_37g127</name>
</gene>
<dbReference type="PANTHER" id="PTHR16148:SF14">
    <property type="entry name" value="MYND-TYPE DOMAIN-CONTAINING PROTEIN"/>
    <property type="match status" value="1"/>
</dbReference>
<evidence type="ECO:0000256" key="1">
    <source>
        <dbReference type="SAM" id="MobiDB-lite"/>
    </source>
</evidence>
<evidence type="ECO:0000313" key="3">
    <source>
        <dbReference type="EMBL" id="RHZ87279.1"/>
    </source>
</evidence>
<dbReference type="InterPro" id="IPR036887">
    <property type="entry name" value="HTH_APSES_sf"/>
</dbReference>
<feature type="region of interest" description="Disordered" evidence="1">
    <location>
        <begin position="1"/>
        <end position="56"/>
    </location>
</feature>